<keyword evidence="2" id="KW-1185">Reference proteome</keyword>
<dbReference type="OrthoDB" id="260494at2"/>
<comment type="caution">
    <text evidence="1">The sequence shown here is derived from an EMBL/GenBank/DDBJ whole genome shotgun (WGS) entry which is preliminary data.</text>
</comment>
<proteinExistence type="predicted"/>
<dbReference type="Proteomes" id="UP000322699">
    <property type="component" value="Unassembled WGS sequence"/>
</dbReference>
<reference evidence="1 2" key="1">
    <citation type="submission" date="2019-08" db="EMBL/GenBank/DDBJ databases">
        <title>Deep-cultivation of Planctomycetes and their phenomic and genomic characterization uncovers novel biology.</title>
        <authorList>
            <person name="Wiegand S."/>
            <person name="Jogler M."/>
            <person name="Boedeker C."/>
            <person name="Pinto D."/>
            <person name="Vollmers J."/>
            <person name="Rivas-Marin E."/>
            <person name="Kohn T."/>
            <person name="Peeters S.H."/>
            <person name="Heuer A."/>
            <person name="Rast P."/>
            <person name="Oberbeckmann S."/>
            <person name="Bunk B."/>
            <person name="Jeske O."/>
            <person name="Meyerdierks A."/>
            <person name="Storesund J.E."/>
            <person name="Kallscheuer N."/>
            <person name="Luecker S."/>
            <person name="Lage O.M."/>
            <person name="Pohl T."/>
            <person name="Merkel B.J."/>
            <person name="Hornburger P."/>
            <person name="Mueller R.-W."/>
            <person name="Bruemmer F."/>
            <person name="Labrenz M."/>
            <person name="Spormann A.M."/>
            <person name="Op Den Camp H."/>
            <person name="Overmann J."/>
            <person name="Amann R."/>
            <person name="Jetten M.S.M."/>
            <person name="Mascher T."/>
            <person name="Medema M.H."/>
            <person name="Devos D.P."/>
            <person name="Kaster A.-K."/>
            <person name="Ovreas L."/>
            <person name="Rohde M."/>
            <person name="Galperin M.Y."/>
            <person name="Jogler C."/>
        </authorList>
    </citation>
    <scope>NUCLEOTIDE SEQUENCE [LARGE SCALE GENOMIC DNA]</scope>
    <source>
        <strain evidence="1 2">LF1</strain>
    </source>
</reference>
<evidence type="ECO:0000313" key="1">
    <source>
        <dbReference type="EMBL" id="KAA1261515.1"/>
    </source>
</evidence>
<name>A0A5B1CNJ9_9BACT</name>
<protein>
    <submittedName>
        <fullName evidence="1">Uncharacterized protein</fullName>
    </submittedName>
</protein>
<dbReference type="RefSeq" id="WP_068266169.1">
    <property type="nucleotide sequence ID" value="NZ_LWSK01000110.1"/>
</dbReference>
<accession>A0A5B1CNJ9</accession>
<evidence type="ECO:0000313" key="2">
    <source>
        <dbReference type="Proteomes" id="UP000322699"/>
    </source>
</evidence>
<organism evidence="1 2">
    <name type="scientific">Rubripirellula obstinata</name>
    <dbReference type="NCBI Taxonomy" id="406547"/>
    <lineage>
        <taxon>Bacteria</taxon>
        <taxon>Pseudomonadati</taxon>
        <taxon>Planctomycetota</taxon>
        <taxon>Planctomycetia</taxon>
        <taxon>Pirellulales</taxon>
        <taxon>Pirellulaceae</taxon>
        <taxon>Rubripirellula</taxon>
    </lineage>
</organism>
<sequence length="214" mass="23319">MTLSPTPSQPTDGDCRWMLWVDGCGGFLVVTNNDVRIGREVSAAKVDVSLIADVPRLAGTIVRDEADYYWQSSVERKWIEPGRGIDGLGSAKLRLSKPSALCNSAVLTLDPPHRFGGHIDAVLLVDQTWLIGPSDDCHIRCRSLSSPLVVSRSSKKDVQTWWIKHGFGGAPKELPIGRQITVGDPASTEITMMLESIGPSRSSEDSLKSGKHDR</sequence>
<dbReference type="AlphaFoldDB" id="A0A5B1CNJ9"/>
<gene>
    <name evidence="1" type="ORF">LF1_40650</name>
</gene>
<dbReference type="EMBL" id="VRLW01000001">
    <property type="protein sequence ID" value="KAA1261515.1"/>
    <property type="molecule type" value="Genomic_DNA"/>
</dbReference>